<dbReference type="RefSeq" id="WP_124941645.1">
    <property type="nucleotide sequence ID" value="NZ_CP033578.1"/>
</dbReference>
<dbReference type="EMBL" id="CP033578">
    <property type="protein sequence ID" value="AYV23839.1"/>
    <property type="molecule type" value="Genomic_DNA"/>
</dbReference>
<protein>
    <submittedName>
        <fullName evidence="1">Uncharacterized protein</fullName>
    </submittedName>
</protein>
<reference evidence="1 2" key="1">
    <citation type="submission" date="2018-11" db="EMBL/GenBank/DDBJ databases">
        <title>Complete Genome Sequence of Vbrio mediterranei 117-T6: a Potential Pathogen Bacteria Isolated from the Conchocelis of Pyropia.</title>
        <authorList>
            <person name="Liu Q."/>
        </authorList>
    </citation>
    <scope>NUCLEOTIDE SEQUENCE [LARGE SCALE GENOMIC DNA]</scope>
    <source>
        <strain evidence="1 2">117-T6</strain>
    </source>
</reference>
<organism evidence="1 2">
    <name type="scientific">Vibrio mediterranei</name>
    <dbReference type="NCBI Taxonomy" id="689"/>
    <lineage>
        <taxon>Bacteria</taxon>
        <taxon>Pseudomonadati</taxon>
        <taxon>Pseudomonadota</taxon>
        <taxon>Gammaproteobacteria</taxon>
        <taxon>Vibrionales</taxon>
        <taxon>Vibrionaceae</taxon>
        <taxon>Vibrio</taxon>
    </lineage>
</organism>
<dbReference type="GeneID" id="64088133"/>
<evidence type="ECO:0000313" key="1">
    <source>
        <dbReference type="EMBL" id="AYV23839.1"/>
    </source>
</evidence>
<name>A0A3G4VI21_9VIBR</name>
<sequence>MKKAVLSTLLLAIISSPSYADSTMLNNEDIWLQSREDIKQARREARNATRTGDVVATKELTEQKKLDRKWQHALPFYAQNAIDLGFDLPLPFSLSIIPTYTEQNIGFNNLNVNVGNVSLGDVVDLNQIDFGNPDVKTATLQLRAAAWLFPFMQVGAHVGRFDGNTDLNVTIPGSVFPGTLSDKLANSKVTCNRFNDYCGDKLSNALNNLPSLSFSPEFKGWNYGISTNFVAGFGEYFGVLPISYTWSQTDDGRTSSQTIAVSPRVGRSYHIENWGLFSPYIGVSYMNNTGTTSETDALDIQGLSYSIDQYNTNDWSGIVGFNWNLARSYGVSAEANIGEGRKSVMAMLTYRW</sequence>
<dbReference type="Proteomes" id="UP000279760">
    <property type="component" value="Chromosome 2"/>
</dbReference>
<dbReference type="AlphaFoldDB" id="A0A3G4VI21"/>
<accession>A0A3G4VI21</accession>
<proteinExistence type="predicted"/>
<evidence type="ECO:0000313" key="2">
    <source>
        <dbReference type="Proteomes" id="UP000279760"/>
    </source>
</evidence>
<gene>
    <name evidence="1" type="ORF">ECB94_21410</name>
</gene>